<organism evidence="1 2">
    <name type="scientific">Tieghemostelium lacteum</name>
    <name type="common">Slime mold</name>
    <name type="synonym">Dictyostelium lacteum</name>
    <dbReference type="NCBI Taxonomy" id="361077"/>
    <lineage>
        <taxon>Eukaryota</taxon>
        <taxon>Amoebozoa</taxon>
        <taxon>Evosea</taxon>
        <taxon>Eumycetozoa</taxon>
        <taxon>Dictyostelia</taxon>
        <taxon>Dictyosteliales</taxon>
        <taxon>Raperosteliaceae</taxon>
        <taxon>Tieghemostelium</taxon>
    </lineage>
</organism>
<dbReference type="SUPFAM" id="SSF52047">
    <property type="entry name" value="RNI-like"/>
    <property type="match status" value="1"/>
</dbReference>
<dbReference type="Gene3D" id="3.80.10.10">
    <property type="entry name" value="Ribonuclease Inhibitor"/>
    <property type="match status" value="1"/>
</dbReference>
<accession>A0A151Z8I7</accession>
<dbReference type="Proteomes" id="UP000076078">
    <property type="component" value="Unassembled WGS sequence"/>
</dbReference>
<dbReference type="AlphaFoldDB" id="A0A151Z8I7"/>
<dbReference type="EMBL" id="LODT01000037">
    <property type="protein sequence ID" value="KYQ90251.1"/>
    <property type="molecule type" value="Genomic_DNA"/>
</dbReference>
<reference evidence="1 2" key="1">
    <citation type="submission" date="2015-12" db="EMBL/GenBank/DDBJ databases">
        <title>Dictyostelia acquired genes for synthesis and detection of signals that induce cell-type specialization by lateral gene transfer from prokaryotes.</title>
        <authorList>
            <person name="Gloeckner G."/>
            <person name="Schaap P."/>
        </authorList>
    </citation>
    <scope>NUCLEOTIDE SEQUENCE [LARGE SCALE GENOMIC DNA]</scope>
    <source>
        <strain evidence="1 2">TK</strain>
    </source>
</reference>
<sequence length="582" mass="68438">MNFIILPRQIIRIILNFYIDSNNYNSIYYYRYKIGLISSICKEWKNILLGQLCFNTLNILKIKQLETYCNWIKLGIRFQKIEILDQDNEYFYFSEPIDPNKRWIESDHQRVIQMVLFIQSQISSTKTAVGKFQQFNSNFNKLVETLLFNSLTVPHLLNLSSLKDQSKEIEFLKSHSNLLDSNSKIKKLIVKSLSNQTPQSSDSIINLIHQHAVEELDLIVPNGFSNQFPTLPSLVRLHIVRSVISDEYLDQVLLMNPQLEELYVSINDYVNGEFTISQALIDHKNLKVLEVHSSKTLQYNIIAHFINLNDSLQELRLYGYSTIFNNNDIDNNIDNQYNNTCVIVNRTLKILDCTDFPNSLLYFWVDQSTLTEVGEVVFDNIHGTFPYDKHPNLSTIHIAQYSNIKEVLNDFFSHPYPSLKSLKMELEEENENVQLFELLCQDHHSITELNLTGYLGDKNLKYFFENNYRPFKKISVEFKDVPLEFISVLLKNQELYEYVIIVDITSINVQPFLTLINNNYSIKELEYSLNNRDSLEKPEEDYLKQQLIKYHKYHPNPLYPTLSGNTYCNLLNFKYYKFLIPK</sequence>
<comment type="caution">
    <text evidence="1">The sequence shown here is derived from an EMBL/GenBank/DDBJ whole genome shotgun (WGS) entry which is preliminary data.</text>
</comment>
<dbReference type="InterPro" id="IPR032675">
    <property type="entry name" value="LRR_dom_sf"/>
</dbReference>
<protein>
    <submittedName>
        <fullName evidence="1">Uncharacterized protein</fullName>
    </submittedName>
</protein>
<gene>
    <name evidence="1" type="ORF">DLAC_08854</name>
</gene>
<name>A0A151Z8I7_TIELA</name>
<evidence type="ECO:0000313" key="1">
    <source>
        <dbReference type="EMBL" id="KYQ90251.1"/>
    </source>
</evidence>
<proteinExistence type="predicted"/>
<evidence type="ECO:0000313" key="2">
    <source>
        <dbReference type="Proteomes" id="UP000076078"/>
    </source>
</evidence>
<dbReference type="InParanoid" id="A0A151Z8I7"/>
<keyword evidence="2" id="KW-1185">Reference proteome</keyword>